<evidence type="ECO:0000313" key="4">
    <source>
        <dbReference type="Proteomes" id="UP000694240"/>
    </source>
</evidence>
<dbReference type="Pfam" id="PF03242">
    <property type="entry name" value="LEA_3a"/>
    <property type="match status" value="1"/>
</dbReference>
<comment type="caution">
    <text evidence="3">The sequence shown here is derived from an EMBL/GenBank/DDBJ whole genome shotgun (WGS) entry which is preliminary data.</text>
</comment>
<feature type="region of interest" description="Disordered" evidence="2">
    <location>
        <begin position="43"/>
        <end position="83"/>
    </location>
</feature>
<dbReference type="PANTHER" id="PTHR33509:SF5">
    <property type="entry name" value="PROTEIN SENESCENCE-ASSOCIATED GENE 21, MITOCHONDRIAL"/>
    <property type="match status" value="1"/>
</dbReference>
<dbReference type="PANTHER" id="PTHR33509">
    <property type="entry name" value="LATE EMBRYOGENIS ABUNDANT PROTEIN 2-RELATED"/>
    <property type="match status" value="1"/>
</dbReference>
<evidence type="ECO:0000256" key="1">
    <source>
        <dbReference type="ARBA" id="ARBA00007086"/>
    </source>
</evidence>
<proteinExistence type="inferred from homology"/>
<dbReference type="GO" id="GO:0006950">
    <property type="term" value="P:response to stress"/>
    <property type="evidence" value="ECO:0007669"/>
    <property type="project" value="TreeGrafter"/>
</dbReference>
<organism evidence="3 4">
    <name type="scientific">Arabidopsis thaliana x Arabidopsis arenosa</name>
    <dbReference type="NCBI Taxonomy" id="1240361"/>
    <lineage>
        <taxon>Eukaryota</taxon>
        <taxon>Viridiplantae</taxon>
        <taxon>Streptophyta</taxon>
        <taxon>Embryophyta</taxon>
        <taxon>Tracheophyta</taxon>
        <taxon>Spermatophyta</taxon>
        <taxon>Magnoliopsida</taxon>
        <taxon>eudicotyledons</taxon>
        <taxon>Gunneridae</taxon>
        <taxon>Pentapetalae</taxon>
        <taxon>rosids</taxon>
        <taxon>malvids</taxon>
        <taxon>Brassicales</taxon>
        <taxon>Brassicaceae</taxon>
        <taxon>Camelineae</taxon>
        <taxon>Arabidopsis</taxon>
    </lineage>
</organism>
<accession>A0A8T1XJ28</accession>
<dbReference type="GO" id="GO:0005739">
    <property type="term" value="C:mitochondrion"/>
    <property type="evidence" value="ECO:0007669"/>
    <property type="project" value="TreeGrafter"/>
</dbReference>
<name>A0A8T1XJ28_9BRAS</name>
<evidence type="ECO:0000256" key="2">
    <source>
        <dbReference type="SAM" id="MobiDB-lite"/>
    </source>
</evidence>
<dbReference type="EMBL" id="JAEFBK010000013">
    <property type="protein sequence ID" value="KAG7532579.1"/>
    <property type="molecule type" value="Genomic_DNA"/>
</dbReference>
<feature type="compositionally biased region" description="Basic and acidic residues" evidence="2">
    <location>
        <begin position="43"/>
        <end position="55"/>
    </location>
</feature>
<protein>
    <submittedName>
        <fullName evidence="3">Late embryogenesis abundant protein LEA_3 subgroup</fullName>
    </submittedName>
</protein>
<gene>
    <name evidence="3" type="ORF">ISN45_Aa08g002530</name>
</gene>
<dbReference type="InterPro" id="IPR004926">
    <property type="entry name" value="LEA_3a"/>
</dbReference>
<keyword evidence="4" id="KW-1185">Reference proteome</keyword>
<dbReference type="AlphaFoldDB" id="A0A8T1XJ28"/>
<sequence>MAQSLSLSRRFSYFISNTISRRGYSVTTSKGEAKVIRGEELKKTKDKKGVTENVEKPSWIPDPKTGYYKPDTGRSAVLNHEKH</sequence>
<dbReference type="Proteomes" id="UP000694240">
    <property type="component" value="Chromosome 13"/>
</dbReference>
<evidence type="ECO:0000313" key="3">
    <source>
        <dbReference type="EMBL" id="KAG7532579.1"/>
    </source>
</evidence>
<comment type="similarity">
    <text evidence="1">Belongs to the LEA type 3 family.</text>
</comment>
<reference evidence="3 4" key="1">
    <citation type="submission" date="2020-12" db="EMBL/GenBank/DDBJ databases">
        <title>Concerted genomic and epigenomic changes stabilize Arabidopsis allopolyploids.</title>
        <authorList>
            <person name="Chen Z."/>
        </authorList>
    </citation>
    <scope>NUCLEOTIDE SEQUENCE [LARGE SCALE GENOMIC DNA]</scope>
    <source>
        <strain evidence="3">Allo738</strain>
        <tissue evidence="3">Leaf</tissue>
    </source>
</reference>